<dbReference type="GO" id="GO:0004674">
    <property type="term" value="F:protein serine/threonine kinase activity"/>
    <property type="evidence" value="ECO:0007669"/>
    <property type="project" value="UniProtKB-EC"/>
</dbReference>
<dbReference type="EMBL" id="CP015136">
    <property type="protein sequence ID" value="AMY07874.1"/>
    <property type="molecule type" value="Genomic_DNA"/>
</dbReference>
<feature type="signal peptide" evidence="1">
    <location>
        <begin position="1"/>
        <end position="17"/>
    </location>
</feature>
<dbReference type="EC" id="2.7.11.1" evidence="3"/>
<dbReference type="InterPro" id="IPR051043">
    <property type="entry name" value="Sulfatase_Mod_Factor_Kinase"/>
</dbReference>
<keyword evidence="4" id="KW-1185">Reference proteome</keyword>
<dbReference type="InterPro" id="IPR016187">
    <property type="entry name" value="CTDL_fold"/>
</dbReference>
<dbReference type="Pfam" id="PF03781">
    <property type="entry name" value="FGE-sulfatase"/>
    <property type="match status" value="1"/>
</dbReference>
<dbReference type="InterPro" id="IPR005532">
    <property type="entry name" value="SUMF_dom"/>
</dbReference>
<dbReference type="SUPFAM" id="SSF56436">
    <property type="entry name" value="C-type lectin-like"/>
    <property type="match status" value="1"/>
</dbReference>
<dbReference type="KEGG" id="abac:LuPra_01057"/>
<dbReference type="STRING" id="1855912.LuPra_01057"/>
<sequence precursor="true">MTARLATMVALALMAGAATVPVSSRQPAAAPAAPAIDPKEMAVVEKLRAMFLEKAKGDQAAKAYTVTLPNTTASYGMAPIPAGSFEMGSADPKAPADQKPTRTVTLDAFWMMTTEVNWDAYLMFMFADQASEKTNPDALVDGLSRPTAPHLEMSFGRGNAGFPAISMTAHAANKYAQWLSARTGEYYRVPTEAEWEYACRAGGAPAVEEAQLADVAWYQKNSPTGEFTDGTYHKLGTKKPNAWGLHDMLGNVMEWTSDQYAPYPAAAATNPWVKPTTSYPIAVRGGSWNDAATRVNCTVRYKSDAVWKERDPQLPTSVWYMTDAEWLGFRLVRPSKVPSAEEMYRAWNNGVEVDPY</sequence>
<dbReference type="PANTHER" id="PTHR23150">
    <property type="entry name" value="SULFATASE MODIFYING FACTOR 1, 2"/>
    <property type="match status" value="1"/>
</dbReference>
<dbReference type="OrthoDB" id="9768004at2"/>
<protein>
    <submittedName>
        <fullName evidence="3">Serine/threonine-protein kinase pkn1</fullName>
        <ecNumber evidence="3">2.7.11.1</ecNumber>
    </submittedName>
</protein>
<evidence type="ECO:0000259" key="2">
    <source>
        <dbReference type="Pfam" id="PF03781"/>
    </source>
</evidence>
<gene>
    <name evidence="3" type="primary">pkn1_1</name>
    <name evidence="3" type="ORF">LuPra_01057</name>
</gene>
<evidence type="ECO:0000256" key="1">
    <source>
        <dbReference type="SAM" id="SignalP"/>
    </source>
</evidence>
<dbReference type="Proteomes" id="UP000076079">
    <property type="component" value="Chromosome"/>
</dbReference>
<evidence type="ECO:0000313" key="3">
    <source>
        <dbReference type="EMBL" id="AMY07874.1"/>
    </source>
</evidence>
<dbReference type="RefSeq" id="WP_110169771.1">
    <property type="nucleotide sequence ID" value="NZ_CP015136.1"/>
</dbReference>
<proteinExistence type="predicted"/>
<reference evidence="4" key="2">
    <citation type="submission" date="2016-04" db="EMBL/GenBank/DDBJ databases">
        <title>First Complete Genome Sequence of a Subdivision 6 Acidobacterium.</title>
        <authorList>
            <person name="Huang S."/>
            <person name="Vieira S."/>
            <person name="Bunk B."/>
            <person name="Riedel T."/>
            <person name="Sproeer C."/>
            <person name="Overmann J."/>
        </authorList>
    </citation>
    <scope>NUCLEOTIDE SEQUENCE [LARGE SCALE GENOMIC DNA]</scope>
    <source>
        <strain evidence="4">DSM 100886 HEG_-6_39</strain>
    </source>
</reference>
<keyword evidence="3" id="KW-0808">Transferase</keyword>
<dbReference type="Gene3D" id="3.90.1580.10">
    <property type="entry name" value="paralog of FGE (formylglycine-generating enzyme)"/>
    <property type="match status" value="1"/>
</dbReference>
<keyword evidence="3" id="KW-0418">Kinase</keyword>
<keyword evidence="1" id="KW-0732">Signal</keyword>
<feature type="domain" description="Sulfatase-modifying factor enzyme-like" evidence="2">
    <location>
        <begin position="77"/>
        <end position="307"/>
    </location>
</feature>
<dbReference type="PANTHER" id="PTHR23150:SF19">
    <property type="entry name" value="FORMYLGLYCINE-GENERATING ENZYME"/>
    <property type="match status" value="1"/>
</dbReference>
<name>A0A143PJC1_LUTPR</name>
<dbReference type="GO" id="GO:0120147">
    <property type="term" value="F:formylglycine-generating oxidase activity"/>
    <property type="evidence" value="ECO:0007669"/>
    <property type="project" value="TreeGrafter"/>
</dbReference>
<dbReference type="InterPro" id="IPR042095">
    <property type="entry name" value="SUMF_sf"/>
</dbReference>
<evidence type="ECO:0000313" key="4">
    <source>
        <dbReference type="Proteomes" id="UP000076079"/>
    </source>
</evidence>
<accession>A0A143PJC1</accession>
<dbReference type="AlphaFoldDB" id="A0A143PJC1"/>
<reference evidence="3 4" key="1">
    <citation type="journal article" date="2016" name="Genome Announc.">
        <title>First Complete Genome Sequence of a Subdivision 6 Acidobacterium Strain.</title>
        <authorList>
            <person name="Huang S."/>
            <person name="Vieira S."/>
            <person name="Bunk B."/>
            <person name="Riedel T."/>
            <person name="Sproer C."/>
            <person name="Overmann J."/>
        </authorList>
    </citation>
    <scope>NUCLEOTIDE SEQUENCE [LARGE SCALE GENOMIC DNA]</scope>
    <source>
        <strain evidence="4">DSM 100886 HEG_-6_39</strain>
    </source>
</reference>
<feature type="chain" id="PRO_5007511455" evidence="1">
    <location>
        <begin position="18"/>
        <end position="356"/>
    </location>
</feature>
<organism evidence="3 4">
    <name type="scientific">Luteitalea pratensis</name>
    <dbReference type="NCBI Taxonomy" id="1855912"/>
    <lineage>
        <taxon>Bacteria</taxon>
        <taxon>Pseudomonadati</taxon>
        <taxon>Acidobacteriota</taxon>
        <taxon>Vicinamibacteria</taxon>
        <taxon>Vicinamibacterales</taxon>
        <taxon>Vicinamibacteraceae</taxon>
        <taxon>Luteitalea</taxon>
    </lineage>
</organism>